<dbReference type="Proteomes" id="UP001060085">
    <property type="component" value="Linkage Group LG04"/>
</dbReference>
<gene>
    <name evidence="1" type="ORF">M9H77_16329</name>
</gene>
<evidence type="ECO:0000313" key="1">
    <source>
        <dbReference type="EMBL" id="KAI5666476.1"/>
    </source>
</evidence>
<dbReference type="EMBL" id="CM044704">
    <property type="protein sequence ID" value="KAI5666476.1"/>
    <property type="molecule type" value="Genomic_DNA"/>
</dbReference>
<protein>
    <submittedName>
        <fullName evidence="1">Uncharacterized protein</fullName>
    </submittedName>
</protein>
<keyword evidence="2" id="KW-1185">Reference proteome</keyword>
<comment type="caution">
    <text evidence="1">The sequence shown here is derived from an EMBL/GenBank/DDBJ whole genome shotgun (WGS) entry which is preliminary data.</text>
</comment>
<reference evidence="2" key="1">
    <citation type="journal article" date="2023" name="Nat. Plants">
        <title>Single-cell RNA sequencing provides a high-resolution roadmap for understanding the multicellular compartmentation of specialized metabolism.</title>
        <authorList>
            <person name="Sun S."/>
            <person name="Shen X."/>
            <person name="Li Y."/>
            <person name="Li Y."/>
            <person name="Wang S."/>
            <person name="Li R."/>
            <person name="Zhang H."/>
            <person name="Shen G."/>
            <person name="Guo B."/>
            <person name="Wei J."/>
            <person name="Xu J."/>
            <person name="St-Pierre B."/>
            <person name="Chen S."/>
            <person name="Sun C."/>
        </authorList>
    </citation>
    <scope>NUCLEOTIDE SEQUENCE [LARGE SCALE GENOMIC DNA]</scope>
</reference>
<accession>A0ACC0B1G8</accession>
<name>A0ACC0B1G8_CATRO</name>
<proteinExistence type="predicted"/>
<sequence>MILELEWFRIESRIFVNKFWIFKREGEQIYLSDGDVQLLNNSVLQQDGQRDVKVQELDDQFFHQNLLTIQCPNKVDKVKETYKYPMHLGSCQQPGQNIKISSKEGWRYGVTLSQPSRSTRKTIGRAVNENRKRKVRKYIHTQA</sequence>
<evidence type="ECO:0000313" key="2">
    <source>
        <dbReference type="Proteomes" id="UP001060085"/>
    </source>
</evidence>
<organism evidence="1 2">
    <name type="scientific">Catharanthus roseus</name>
    <name type="common">Madagascar periwinkle</name>
    <name type="synonym">Vinca rosea</name>
    <dbReference type="NCBI Taxonomy" id="4058"/>
    <lineage>
        <taxon>Eukaryota</taxon>
        <taxon>Viridiplantae</taxon>
        <taxon>Streptophyta</taxon>
        <taxon>Embryophyta</taxon>
        <taxon>Tracheophyta</taxon>
        <taxon>Spermatophyta</taxon>
        <taxon>Magnoliopsida</taxon>
        <taxon>eudicotyledons</taxon>
        <taxon>Gunneridae</taxon>
        <taxon>Pentapetalae</taxon>
        <taxon>asterids</taxon>
        <taxon>lamiids</taxon>
        <taxon>Gentianales</taxon>
        <taxon>Apocynaceae</taxon>
        <taxon>Rauvolfioideae</taxon>
        <taxon>Vinceae</taxon>
        <taxon>Catharanthinae</taxon>
        <taxon>Catharanthus</taxon>
    </lineage>
</organism>